<dbReference type="SMART" id="SM00924">
    <property type="entry name" value="MgtE_N"/>
    <property type="match status" value="1"/>
</dbReference>
<dbReference type="Gene3D" id="1.10.357.20">
    <property type="entry name" value="SLC41 divalent cation transporters, integral membrane domain"/>
    <property type="match status" value="1"/>
</dbReference>
<evidence type="ECO:0000259" key="10">
    <source>
        <dbReference type="PROSITE" id="PS51371"/>
    </source>
</evidence>
<evidence type="ECO:0000313" key="12">
    <source>
        <dbReference type="Proteomes" id="UP000886841"/>
    </source>
</evidence>
<feature type="transmembrane region" description="Helical" evidence="9">
    <location>
        <begin position="417"/>
        <end position="436"/>
    </location>
</feature>
<sequence length="444" mass="49710">MNKKIFMDLLARKEFKAIRSILEVMNAVDIALLLAELEDRELALAFRLIPKDKAADVFANMNNSMQTYLVEMFTELELRELLDDLYMDDTVDLLEELPANLVTRILDVVDSAKRAKINELLDYPEDSAGSIMTTEYVDLRKNMTVAQAMLHIKQVGIHKETIYTCYVLENRRLIGIVTAKDLMTSPDSVLISDLMETEIISVNTHTDKEEVARLFSKYDLLAIPVVDTENLMVGIVTVDDALDVVVEEATEDITIMAAMNPSEKPYFETSVFHHARNRFPWLLVLMLSATITGAIITRYEDAFAAIPLLVSFIPMLMDTGGNCGSQSSTLIIRGIALDEIHFRDIFRVMFKEFRIALLVSLGLALANGLRILLIYHSLRLALVIGLSLIGAVVLAKLIGCTLPLFAKKVHLDPAIMAAPLITTVVDTCSIIIYFTIATQVFRFN</sequence>
<comment type="function">
    <text evidence="9">Acts as a magnesium transporter.</text>
</comment>
<dbReference type="PROSITE" id="PS51371">
    <property type="entry name" value="CBS"/>
    <property type="match status" value="1"/>
</dbReference>
<organism evidence="11 12">
    <name type="scientific">Candidatus Egerieimonas intestinavium</name>
    <dbReference type="NCBI Taxonomy" id="2840777"/>
    <lineage>
        <taxon>Bacteria</taxon>
        <taxon>Bacillati</taxon>
        <taxon>Bacillota</taxon>
        <taxon>Clostridia</taxon>
        <taxon>Lachnospirales</taxon>
        <taxon>Lachnospiraceae</taxon>
        <taxon>Lachnospiraceae incertae sedis</taxon>
        <taxon>Candidatus Egerieimonas</taxon>
    </lineage>
</organism>
<dbReference type="SUPFAM" id="SSF158791">
    <property type="entry name" value="MgtE N-terminal domain-like"/>
    <property type="match status" value="1"/>
</dbReference>
<dbReference type="InterPro" id="IPR046342">
    <property type="entry name" value="CBS_dom_sf"/>
</dbReference>
<evidence type="ECO:0000256" key="4">
    <source>
        <dbReference type="ARBA" id="ARBA00022692"/>
    </source>
</evidence>
<keyword evidence="9" id="KW-0479">Metal-binding</keyword>
<keyword evidence="7 9" id="KW-0472">Membrane</keyword>
<evidence type="ECO:0000256" key="3">
    <source>
        <dbReference type="ARBA" id="ARBA00022448"/>
    </source>
</evidence>
<dbReference type="InterPro" id="IPR000644">
    <property type="entry name" value="CBS_dom"/>
</dbReference>
<comment type="subunit">
    <text evidence="9">Homodimer.</text>
</comment>
<name>A0A9D1JFP3_9FIRM</name>
<dbReference type="Pfam" id="PF01769">
    <property type="entry name" value="MgtE"/>
    <property type="match status" value="1"/>
</dbReference>
<dbReference type="GO" id="GO:0046872">
    <property type="term" value="F:metal ion binding"/>
    <property type="evidence" value="ECO:0007669"/>
    <property type="project" value="UniProtKB-KW"/>
</dbReference>
<dbReference type="SUPFAM" id="SSF54631">
    <property type="entry name" value="CBS-domain pair"/>
    <property type="match status" value="1"/>
</dbReference>
<keyword evidence="3 9" id="KW-0813">Transport</keyword>
<dbReference type="Gene3D" id="1.25.60.10">
    <property type="entry name" value="MgtE N-terminal domain-like"/>
    <property type="match status" value="1"/>
</dbReference>
<feature type="domain" description="CBS" evidence="10">
    <location>
        <begin position="195"/>
        <end position="251"/>
    </location>
</feature>
<dbReference type="InterPro" id="IPR038076">
    <property type="entry name" value="MgtE_N_sf"/>
</dbReference>
<keyword evidence="6 9" id="KW-1133">Transmembrane helix</keyword>
<reference evidence="11" key="1">
    <citation type="submission" date="2020-10" db="EMBL/GenBank/DDBJ databases">
        <authorList>
            <person name="Gilroy R."/>
        </authorList>
    </citation>
    <scope>NUCLEOTIDE SEQUENCE</scope>
    <source>
        <strain evidence="11">ChiSxjej1B13-7041</strain>
    </source>
</reference>
<proteinExistence type="inferred from homology"/>
<dbReference type="InterPro" id="IPR036739">
    <property type="entry name" value="SLC41_membr_dom_sf"/>
</dbReference>
<dbReference type="SMART" id="SM00116">
    <property type="entry name" value="CBS"/>
    <property type="match status" value="2"/>
</dbReference>
<dbReference type="Proteomes" id="UP000886841">
    <property type="component" value="Unassembled WGS sequence"/>
</dbReference>
<feature type="transmembrane region" description="Helical" evidence="9">
    <location>
        <begin position="355"/>
        <end position="375"/>
    </location>
</feature>
<dbReference type="InterPro" id="IPR006668">
    <property type="entry name" value="Mg_transptr_MgtE_intracell_dom"/>
</dbReference>
<comment type="subcellular location">
    <subcellularLocation>
        <location evidence="9">Cell membrane</location>
        <topology evidence="9">Multi-pass membrane protein</topology>
    </subcellularLocation>
    <subcellularLocation>
        <location evidence="1">Membrane</location>
        <topology evidence="1">Multi-pass membrane protein</topology>
    </subcellularLocation>
</comment>
<comment type="similarity">
    <text evidence="2 9">Belongs to the SLC41A transporter family.</text>
</comment>
<dbReference type="CDD" id="cd04606">
    <property type="entry name" value="CBS_pair_Mg_transporter"/>
    <property type="match status" value="1"/>
</dbReference>
<dbReference type="Pfam" id="PF03448">
    <property type="entry name" value="MgtE_N"/>
    <property type="match status" value="1"/>
</dbReference>
<dbReference type="NCBIfam" id="TIGR00400">
    <property type="entry name" value="mgtE"/>
    <property type="match status" value="1"/>
</dbReference>
<evidence type="ECO:0000256" key="1">
    <source>
        <dbReference type="ARBA" id="ARBA00004141"/>
    </source>
</evidence>
<dbReference type="InterPro" id="IPR006669">
    <property type="entry name" value="MgtE_transporter"/>
</dbReference>
<evidence type="ECO:0000256" key="5">
    <source>
        <dbReference type="ARBA" id="ARBA00022842"/>
    </source>
</evidence>
<evidence type="ECO:0000256" key="7">
    <source>
        <dbReference type="ARBA" id="ARBA00023136"/>
    </source>
</evidence>
<keyword evidence="9" id="KW-1003">Cell membrane</keyword>
<dbReference type="GO" id="GO:0015095">
    <property type="term" value="F:magnesium ion transmembrane transporter activity"/>
    <property type="evidence" value="ECO:0007669"/>
    <property type="project" value="UniProtKB-UniRule"/>
</dbReference>
<gene>
    <name evidence="11" type="primary">mgtE</name>
    <name evidence="11" type="ORF">IAB98_06905</name>
</gene>
<keyword evidence="4 9" id="KW-0812">Transmembrane</keyword>
<evidence type="ECO:0000313" key="11">
    <source>
        <dbReference type="EMBL" id="HIR93129.1"/>
    </source>
</evidence>
<dbReference type="AlphaFoldDB" id="A0A9D1JFP3"/>
<feature type="transmembrane region" description="Helical" evidence="9">
    <location>
        <begin position="381"/>
        <end position="405"/>
    </location>
</feature>
<reference evidence="11" key="2">
    <citation type="journal article" date="2021" name="PeerJ">
        <title>Extensive microbial diversity within the chicken gut microbiome revealed by metagenomics and culture.</title>
        <authorList>
            <person name="Gilroy R."/>
            <person name="Ravi A."/>
            <person name="Getino M."/>
            <person name="Pursley I."/>
            <person name="Horton D.L."/>
            <person name="Alikhan N.F."/>
            <person name="Baker D."/>
            <person name="Gharbi K."/>
            <person name="Hall N."/>
            <person name="Watson M."/>
            <person name="Adriaenssens E.M."/>
            <person name="Foster-Nyarko E."/>
            <person name="Jarju S."/>
            <person name="Secka A."/>
            <person name="Antonio M."/>
            <person name="Oren A."/>
            <person name="Chaudhuri R.R."/>
            <person name="La Ragione R."/>
            <person name="Hildebrand F."/>
            <person name="Pallen M.J."/>
        </authorList>
    </citation>
    <scope>NUCLEOTIDE SEQUENCE</scope>
    <source>
        <strain evidence="11">ChiSxjej1B13-7041</strain>
    </source>
</reference>
<dbReference type="PANTHER" id="PTHR43773">
    <property type="entry name" value="MAGNESIUM TRANSPORTER MGTE"/>
    <property type="match status" value="1"/>
</dbReference>
<dbReference type="InterPro" id="IPR006667">
    <property type="entry name" value="SLC41_membr_dom"/>
</dbReference>
<dbReference type="GO" id="GO:0005886">
    <property type="term" value="C:plasma membrane"/>
    <property type="evidence" value="ECO:0007669"/>
    <property type="project" value="UniProtKB-SubCell"/>
</dbReference>
<dbReference type="PANTHER" id="PTHR43773:SF1">
    <property type="entry name" value="MAGNESIUM TRANSPORTER MGTE"/>
    <property type="match status" value="1"/>
</dbReference>
<accession>A0A9D1JFP3</accession>
<comment type="caution">
    <text evidence="11">The sequence shown here is derived from an EMBL/GenBank/DDBJ whole genome shotgun (WGS) entry which is preliminary data.</text>
</comment>
<comment type="caution">
    <text evidence="9">Lacks conserved residue(s) required for the propagation of feature annotation.</text>
</comment>
<dbReference type="SUPFAM" id="SSF161093">
    <property type="entry name" value="MgtE membrane domain-like"/>
    <property type="match status" value="1"/>
</dbReference>
<evidence type="ECO:0000256" key="8">
    <source>
        <dbReference type="PROSITE-ProRule" id="PRU00703"/>
    </source>
</evidence>
<keyword evidence="5 9" id="KW-0460">Magnesium</keyword>
<keyword evidence="8" id="KW-0129">CBS domain</keyword>
<dbReference type="EMBL" id="DVHU01000060">
    <property type="protein sequence ID" value="HIR93129.1"/>
    <property type="molecule type" value="Genomic_DNA"/>
</dbReference>
<dbReference type="Pfam" id="PF00571">
    <property type="entry name" value="CBS"/>
    <property type="match status" value="2"/>
</dbReference>
<dbReference type="Gene3D" id="3.10.580.10">
    <property type="entry name" value="CBS-domain"/>
    <property type="match status" value="1"/>
</dbReference>
<evidence type="ECO:0000256" key="9">
    <source>
        <dbReference type="RuleBase" id="RU362011"/>
    </source>
</evidence>
<evidence type="ECO:0000256" key="6">
    <source>
        <dbReference type="ARBA" id="ARBA00022989"/>
    </source>
</evidence>
<evidence type="ECO:0000256" key="2">
    <source>
        <dbReference type="ARBA" id="ARBA00009749"/>
    </source>
</evidence>
<protein>
    <recommendedName>
        <fullName evidence="9">Magnesium transporter MgtE</fullName>
    </recommendedName>
</protein>